<gene>
    <name evidence="5" type="ORF">BO86DRAFT_431309</name>
</gene>
<dbReference type="AlphaFoldDB" id="A0A8T8X0W4"/>
<feature type="region of interest" description="Disordered" evidence="3">
    <location>
        <begin position="349"/>
        <end position="417"/>
    </location>
</feature>
<dbReference type="Gene3D" id="3.30.160.60">
    <property type="entry name" value="Classic Zinc Finger"/>
    <property type="match status" value="1"/>
</dbReference>
<feature type="region of interest" description="Disordered" evidence="3">
    <location>
        <begin position="495"/>
        <end position="540"/>
    </location>
</feature>
<feature type="compositionally biased region" description="Low complexity" evidence="3">
    <location>
        <begin position="351"/>
        <end position="380"/>
    </location>
</feature>
<protein>
    <recommendedName>
        <fullName evidence="4">C2H2-type domain-containing protein</fullName>
    </recommendedName>
</protein>
<feature type="region of interest" description="Disordered" evidence="3">
    <location>
        <begin position="232"/>
        <end position="266"/>
    </location>
</feature>
<keyword evidence="1" id="KW-0479">Metal-binding</keyword>
<evidence type="ECO:0000256" key="1">
    <source>
        <dbReference type="PROSITE-ProRule" id="PRU00042"/>
    </source>
</evidence>
<sequence length="540" mass="63851">MANAPTHPDNRESGNSLPMFLSEPEYTAEERALLDEPFPPKWADISTEYFRNCELCSDYHPSTGPSEQIYRCARPACRALYHHECLQEMLTKLTEQDSLLMPMECLRCGTGWDLDSDFEEPEHRRKLWCIGELRQKTIQLLRQLRQLRQELRQGRLKKKRLQQELLCQKQLQQQTRNHPQIQQQYCQPQPRQQMQVLSLQDQPPQNQQPEQYCQSQPQQQIQVLPRQCQSSQHPEQINQQMQHQQQVQVHPLQDRPPQHQGQNQQQLQAYPLRCQLPQHQQQQIQLHLQQYYPAQQNYQQLHQQQPQPLRQYQSLQQMQPQHQLQTQLKPYQARYQQLQMQYELRMLQQHQRPAQHPIQMQQQLQRQHNPQLHQQLHPPHQQQPPTKPKPHRTAPEMARSAKKPRRNRPDPPRGRTIIPMSFAVIGDRFHCTFVEDGVPCRLHYGSADSLRRHHRTIHDDSLPCPDCHSGWSTVAKLSRHLAEVHGVAPVRRVTPSHGAAPLHGATPVPQTPLRRLAPKQRRQDTVPRDWSRKQKHDDFA</sequence>
<keyword evidence="6" id="KW-1185">Reference proteome</keyword>
<keyword evidence="2" id="KW-0175">Coiled coil</keyword>
<organism evidence="5 6">
    <name type="scientific">Aspergillus japonicus CBS 114.51</name>
    <dbReference type="NCBI Taxonomy" id="1448312"/>
    <lineage>
        <taxon>Eukaryota</taxon>
        <taxon>Fungi</taxon>
        <taxon>Dikarya</taxon>
        <taxon>Ascomycota</taxon>
        <taxon>Pezizomycotina</taxon>
        <taxon>Eurotiomycetes</taxon>
        <taxon>Eurotiomycetidae</taxon>
        <taxon>Eurotiales</taxon>
        <taxon>Aspergillaceae</taxon>
        <taxon>Aspergillus</taxon>
        <taxon>Aspergillus subgen. Circumdati</taxon>
    </lineage>
</organism>
<feature type="compositionally biased region" description="Low complexity" evidence="3">
    <location>
        <begin position="232"/>
        <end position="251"/>
    </location>
</feature>
<dbReference type="OrthoDB" id="4510619at2759"/>
<dbReference type="InterPro" id="IPR013087">
    <property type="entry name" value="Znf_C2H2_type"/>
</dbReference>
<evidence type="ECO:0000256" key="2">
    <source>
        <dbReference type="SAM" id="Coils"/>
    </source>
</evidence>
<dbReference type="Proteomes" id="UP000249497">
    <property type="component" value="Unassembled WGS sequence"/>
</dbReference>
<feature type="region of interest" description="Disordered" evidence="3">
    <location>
        <begin position="193"/>
        <end position="214"/>
    </location>
</feature>
<keyword evidence="1" id="KW-0862">Zinc</keyword>
<dbReference type="PROSITE" id="PS00028">
    <property type="entry name" value="ZINC_FINGER_C2H2_1"/>
    <property type="match status" value="1"/>
</dbReference>
<feature type="domain" description="C2H2-type" evidence="4">
    <location>
        <begin position="429"/>
        <end position="463"/>
    </location>
</feature>
<accession>A0A8T8X0W4</accession>
<feature type="coiled-coil region" evidence="2">
    <location>
        <begin position="130"/>
        <end position="164"/>
    </location>
</feature>
<dbReference type="GeneID" id="37179455"/>
<proteinExistence type="predicted"/>
<evidence type="ECO:0000313" key="5">
    <source>
        <dbReference type="EMBL" id="RAH81189.1"/>
    </source>
</evidence>
<evidence type="ECO:0000313" key="6">
    <source>
        <dbReference type="Proteomes" id="UP000249497"/>
    </source>
</evidence>
<keyword evidence="1" id="KW-0863">Zinc-finger</keyword>
<reference evidence="5 6" key="1">
    <citation type="submission" date="2018-02" db="EMBL/GenBank/DDBJ databases">
        <title>The genomes of Aspergillus section Nigri reveals drivers in fungal speciation.</title>
        <authorList>
            <consortium name="DOE Joint Genome Institute"/>
            <person name="Vesth T.C."/>
            <person name="Nybo J."/>
            <person name="Theobald S."/>
            <person name="Brandl J."/>
            <person name="Frisvad J.C."/>
            <person name="Nielsen K.F."/>
            <person name="Lyhne E.K."/>
            <person name="Kogle M.E."/>
            <person name="Kuo A."/>
            <person name="Riley R."/>
            <person name="Clum A."/>
            <person name="Nolan M."/>
            <person name="Lipzen A."/>
            <person name="Salamov A."/>
            <person name="Henrissat B."/>
            <person name="Wiebenga A."/>
            <person name="De vries R.P."/>
            <person name="Grigoriev I.V."/>
            <person name="Mortensen U.H."/>
            <person name="Andersen M.R."/>
            <person name="Baker S.E."/>
        </authorList>
    </citation>
    <scope>NUCLEOTIDE SEQUENCE [LARGE SCALE GENOMIC DNA]</scope>
    <source>
        <strain evidence="5 6">CBS 114.51</strain>
    </source>
</reference>
<evidence type="ECO:0000256" key="3">
    <source>
        <dbReference type="SAM" id="MobiDB-lite"/>
    </source>
</evidence>
<evidence type="ECO:0000259" key="4">
    <source>
        <dbReference type="PROSITE" id="PS50157"/>
    </source>
</evidence>
<dbReference type="RefSeq" id="XP_025527083.1">
    <property type="nucleotide sequence ID" value="XM_025675762.1"/>
</dbReference>
<dbReference type="GO" id="GO:0008270">
    <property type="term" value="F:zinc ion binding"/>
    <property type="evidence" value="ECO:0007669"/>
    <property type="project" value="UniProtKB-KW"/>
</dbReference>
<dbReference type="EMBL" id="KZ824797">
    <property type="protein sequence ID" value="RAH81189.1"/>
    <property type="molecule type" value="Genomic_DNA"/>
</dbReference>
<name>A0A8T8X0W4_ASPJA</name>
<feature type="compositionally biased region" description="Basic and acidic residues" evidence="3">
    <location>
        <begin position="521"/>
        <end position="540"/>
    </location>
</feature>
<feature type="region of interest" description="Disordered" evidence="3">
    <location>
        <begin position="299"/>
        <end position="318"/>
    </location>
</feature>
<dbReference type="PROSITE" id="PS50157">
    <property type="entry name" value="ZINC_FINGER_C2H2_2"/>
    <property type="match status" value="1"/>
</dbReference>